<keyword evidence="1" id="KW-0805">Transcription regulation</keyword>
<dbReference type="CDD" id="cd01575">
    <property type="entry name" value="PBP1_GntR"/>
    <property type="match status" value="1"/>
</dbReference>
<keyword evidence="2" id="KW-0238">DNA-binding</keyword>
<keyword evidence="6" id="KW-1185">Reference proteome</keyword>
<dbReference type="OrthoDB" id="8770688at2"/>
<evidence type="ECO:0000313" key="6">
    <source>
        <dbReference type="Proteomes" id="UP000215441"/>
    </source>
</evidence>
<dbReference type="AlphaFoldDB" id="A0A235ERZ3"/>
<dbReference type="Proteomes" id="UP000215441">
    <property type="component" value="Unassembled WGS sequence"/>
</dbReference>
<evidence type="ECO:0000256" key="2">
    <source>
        <dbReference type="ARBA" id="ARBA00023125"/>
    </source>
</evidence>
<dbReference type="SUPFAM" id="SSF53822">
    <property type="entry name" value="Periplasmic binding protein-like I"/>
    <property type="match status" value="1"/>
</dbReference>
<dbReference type="PANTHER" id="PTHR30146:SF2">
    <property type="entry name" value="HTH-TYPE TRANSCRIPTIONAL REGULATOR GNTR"/>
    <property type="match status" value="1"/>
</dbReference>
<dbReference type="Pfam" id="PF00356">
    <property type="entry name" value="LacI"/>
    <property type="match status" value="1"/>
</dbReference>
<organism evidence="5 6">
    <name type="scientific">Acidovorax kalamii</name>
    <dbReference type="NCBI Taxonomy" id="2004485"/>
    <lineage>
        <taxon>Bacteria</taxon>
        <taxon>Pseudomonadati</taxon>
        <taxon>Pseudomonadota</taxon>
        <taxon>Betaproteobacteria</taxon>
        <taxon>Burkholderiales</taxon>
        <taxon>Comamonadaceae</taxon>
        <taxon>Acidovorax</taxon>
    </lineage>
</organism>
<evidence type="ECO:0000256" key="3">
    <source>
        <dbReference type="ARBA" id="ARBA00023163"/>
    </source>
</evidence>
<protein>
    <submittedName>
        <fullName evidence="5">LacI family transcriptional regulator</fullName>
    </submittedName>
</protein>
<gene>
    <name evidence="5" type="ORF">CBY09_05035</name>
</gene>
<dbReference type="Gene3D" id="3.40.50.2300">
    <property type="match status" value="2"/>
</dbReference>
<dbReference type="InterPro" id="IPR010982">
    <property type="entry name" value="Lambda_DNA-bd_dom_sf"/>
</dbReference>
<dbReference type="InterPro" id="IPR028082">
    <property type="entry name" value="Peripla_BP_I"/>
</dbReference>
<dbReference type="SUPFAM" id="SSF47413">
    <property type="entry name" value="lambda repressor-like DNA-binding domains"/>
    <property type="match status" value="1"/>
</dbReference>
<dbReference type="GO" id="GO:0000976">
    <property type="term" value="F:transcription cis-regulatory region binding"/>
    <property type="evidence" value="ECO:0007669"/>
    <property type="project" value="TreeGrafter"/>
</dbReference>
<comment type="caution">
    <text evidence="5">The sequence shown here is derived from an EMBL/GenBank/DDBJ whole genome shotgun (WGS) entry which is preliminary data.</text>
</comment>
<evidence type="ECO:0000256" key="1">
    <source>
        <dbReference type="ARBA" id="ARBA00023015"/>
    </source>
</evidence>
<dbReference type="GO" id="GO:0003700">
    <property type="term" value="F:DNA-binding transcription factor activity"/>
    <property type="evidence" value="ECO:0007669"/>
    <property type="project" value="TreeGrafter"/>
</dbReference>
<evidence type="ECO:0000259" key="4">
    <source>
        <dbReference type="PROSITE" id="PS50932"/>
    </source>
</evidence>
<reference evidence="5 6" key="1">
    <citation type="submission" date="2017-07" db="EMBL/GenBank/DDBJ databases">
        <title>Acidovorax KNDSW TSA 6 genome sequence and assembly.</title>
        <authorList>
            <person name="Mayilraj S."/>
        </authorList>
    </citation>
    <scope>NUCLEOTIDE SEQUENCE [LARGE SCALE GENOMIC DNA]</scope>
    <source>
        <strain evidence="5 6">KNDSW-TSA6</strain>
    </source>
</reference>
<name>A0A235ERZ3_9BURK</name>
<dbReference type="EMBL" id="NOIG01000004">
    <property type="protein sequence ID" value="OYD51195.1"/>
    <property type="molecule type" value="Genomic_DNA"/>
</dbReference>
<dbReference type="PROSITE" id="PS50932">
    <property type="entry name" value="HTH_LACI_2"/>
    <property type="match status" value="1"/>
</dbReference>
<dbReference type="Gene3D" id="1.10.260.40">
    <property type="entry name" value="lambda repressor-like DNA-binding domains"/>
    <property type="match status" value="1"/>
</dbReference>
<dbReference type="CDD" id="cd01392">
    <property type="entry name" value="HTH_LacI"/>
    <property type="match status" value="1"/>
</dbReference>
<dbReference type="PROSITE" id="PS00356">
    <property type="entry name" value="HTH_LACI_1"/>
    <property type="match status" value="1"/>
</dbReference>
<proteinExistence type="predicted"/>
<dbReference type="Pfam" id="PF13377">
    <property type="entry name" value="Peripla_BP_3"/>
    <property type="match status" value="1"/>
</dbReference>
<dbReference type="RefSeq" id="WP_094287019.1">
    <property type="nucleotide sequence ID" value="NZ_NOIG01000004.1"/>
</dbReference>
<dbReference type="InterPro" id="IPR046335">
    <property type="entry name" value="LacI/GalR-like_sensor"/>
</dbReference>
<sequence>MNKSETRRRSSGRITLSDVAKAAGVSPITASRALRGERGVAQELVQRVKDAAQQLGYVPDPAARTLASQRSVQVPVLVPLLSNALFVDVLESVHRTLFPEGYQALIGVTHYDPQEEEQLLRTYLAHRPAGLLVTGFDRTEAARQLIAASGVPCVHLMEMTPAPGVFCVGFSQQDAGHSMTAHLLARGYQNVAFVAAQLDPRTMQRAEGYRRCLREAGRYDPKLELLSPQPSSMRLGGELLEELLRTRPGVDAVFFCNDDLAQGGLLAAQRLGLSVPGQVAIAGFNDLAGSDQMLPPLTTVRTPRSAVGEASARMLLALMRGEEPAHNSVDLGFELTVREST</sequence>
<evidence type="ECO:0000313" key="5">
    <source>
        <dbReference type="EMBL" id="OYD51195.1"/>
    </source>
</evidence>
<dbReference type="PANTHER" id="PTHR30146">
    <property type="entry name" value="LACI-RELATED TRANSCRIPTIONAL REPRESSOR"/>
    <property type="match status" value="1"/>
</dbReference>
<dbReference type="InterPro" id="IPR000843">
    <property type="entry name" value="HTH_LacI"/>
</dbReference>
<feature type="domain" description="HTH lacI-type" evidence="4">
    <location>
        <begin position="14"/>
        <end position="68"/>
    </location>
</feature>
<accession>A0A235ERZ3</accession>
<dbReference type="SMART" id="SM00354">
    <property type="entry name" value="HTH_LACI"/>
    <property type="match status" value="1"/>
</dbReference>
<keyword evidence="3" id="KW-0804">Transcription</keyword>